<dbReference type="EMBL" id="JACHBR010000002">
    <property type="protein sequence ID" value="MBB5630131.1"/>
    <property type="molecule type" value="Genomic_DNA"/>
</dbReference>
<feature type="transmembrane region" description="Helical" evidence="1">
    <location>
        <begin position="20"/>
        <end position="39"/>
    </location>
</feature>
<name>A0A7W8ZA32_9ACTN</name>
<feature type="transmembrane region" description="Helical" evidence="1">
    <location>
        <begin position="516"/>
        <end position="539"/>
    </location>
</feature>
<sequence length="744" mass="77354">MTTSVVAVVTVSPGGPLGDVVQSVTAVLTLTGGVVLWLWSRSRQEDPAPVDGLASASDALTAAVLAQWEQAAAERRLRYPTPIPVRWRWSSRAVTGPVEEALGAAGHARFAPLPGIAAATTATLAEGGIADLFGVYAGLESGRLIVLGGAGRGKSAVAILTVLDALKHRQALDVTRRARVPVPVLLTAHDWNPRQQRLDEWLIARLTTEYPFLRSAAYGRHAAARMVQGGQVALVLDGFDEIADDLRPVAIRALDQHITLRLMLLTRTGELVDAVAGGHLQGAAALELLPVPSTEAADYLIRCQVHPPPPGWQRLAGHLRAAPGSALSSALDNPLMLTLVRDTFPAAAELDALTTREFTERAEVEAFLLGRVVPTAYQPRPGGEPVPYSAAQARRWLGFLAAEMNRRGTRDLAWWHIRQWAPAPVRAFIAGLPAAPGAGLPLGVAYGMMFGPKSGLVAGTVCGVANAVGVGLAMGRGVRPRPALAGGLAGALASALTAGIAFALAVGTTSGIADGIGIGLVAALGLGLPSGIAATLTEARRRTGPRRLRPLRWKAIATRGSMTVGLAFGVVLGLADGLAFGLTAGLPTGLLAGAVIGLAAMLLFGVFNSLVQGFADAAGPMDPVTCWRRDRRSGLVEGLAYGLIAGVGFGLPSGIVGGAQAGWLLGIGTGLGEALAVTIAVSQSWSATVAFVLLGRTGVFPHQGIRFLDDAHRRGVLRTVGSVYQFRHARLQDQLARDSTRPAE</sequence>
<feature type="transmembrane region" description="Helical" evidence="1">
    <location>
        <begin position="560"/>
        <end position="584"/>
    </location>
</feature>
<feature type="transmembrane region" description="Helical" evidence="1">
    <location>
        <begin position="482"/>
        <end position="504"/>
    </location>
</feature>
<gene>
    <name evidence="2" type="ORF">BJ981_005895</name>
</gene>
<dbReference type="Gene3D" id="3.40.50.300">
    <property type="entry name" value="P-loop containing nucleotide triphosphate hydrolases"/>
    <property type="match status" value="1"/>
</dbReference>
<keyword evidence="1" id="KW-1133">Transmembrane helix</keyword>
<keyword evidence="3" id="KW-1185">Reference proteome</keyword>
<proteinExistence type="predicted"/>
<comment type="caution">
    <text evidence="2">The sequence shown here is derived from an EMBL/GenBank/DDBJ whole genome shotgun (WGS) entry which is preliminary data.</text>
</comment>
<keyword evidence="1" id="KW-0812">Transmembrane</keyword>
<organism evidence="2 3">
    <name type="scientific">Sphaerisporangium krabiense</name>
    <dbReference type="NCBI Taxonomy" id="763782"/>
    <lineage>
        <taxon>Bacteria</taxon>
        <taxon>Bacillati</taxon>
        <taxon>Actinomycetota</taxon>
        <taxon>Actinomycetes</taxon>
        <taxon>Streptosporangiales</taxon>
        <taxon>Streptosporangiaceae</taxon>
        <taxon>Sphaerisporangium</taxon>
    </lineage>
</organism>
<feature type="transmembrane region" description="Helical" evidence="1">
    <location>
        <begin position="427"/>
        <end position="449"/>
    </location>
</feature>
<feature type="transmembrane region" description="Helical" evidence="1">
    <location>
        <begin position="590"/>
        <end position="611"/>
    </location>
</feature>
<feature type="transmembrane region" description="Helical" evidence="1">
    <location>
        <begin position="638"/>
        <end position="663"/>
    </location>
</feature>
<dbReference type="Proteomes" id="UP000588112">
    <property type="component" value="Unassembled WGS sequence"/>
</dbReference>
<dbReference type="AlphaFoldDB" id="A0A7W8ZA32"/>
<evidence type="ECO:0000313" key="2">
    <source>
        <dbReference type="EMBL" id="MBB5630131.1"/>
    </source>
</evidence>
<accession>A0A7W8ZA32</accession>
<evidence type="ECO:0000256" key="1">
    <source>
        <dbReference type="SAM" id="Phobius"/>
    </source>
</evidence>
<protein>
    <recommendedName>
        <fullName evidence="4">NACHT domain-containing protein</fullName>
    </recommendedName>
</protein>
<evidence type="ECO:0008006" key="4">
    <source>
        <dbReference type="Google" id="ProtNLM"/>
    </source>
</evidence>
<dbReference type="InterPro" id="IPR027417">
    <property type="entry name" value="P-loop_NTPase"/>
</dbReference>
<feature type="transmembrane region" description="Helical" evidence="1">
    <location>
        <begin position="675"/>
        <end position="694"/>
    </location>
</feature>
<feature type="transmembrane region" description="Helical" evidence="1">
    <location>
        <begin position="455"/>
        <end position="475"/>
    </location>
</feature>
<reference evidence="2 3" key="1">
    <citation type="submission" date="2020-08" db="EMBL/GenBank/DDBJ databases">
        <title>Sequencing the genomes of 1000 actinobacteria strains.</title>
        <authorList>
            <person name="Klenk H.-P."/>
        </authorList>
    </citation>
    <scope>NUCLEOTIDE SEQUENCE [LARGE SCALE GENOMIC DNA]</scope>
    <source>
        <strain evidence="2 3">DSM 45790</strain>
    </source>
</reference>
<keyword evidence="1" id="KW-0472">Membrane</keyword>
<dbReference type="RefSeq" id="WP_184616636.1">
    <property type="nucleotide sequence ID" value="NZ_BOOS01000043.1"/>
</dbReference>
<evidence type="ECO:0000313" key="3">
    <source>
        <dbReference type="Proteomes" id="UP000588112"/>
    </source>
</evidence>